<dbReference type="Pfam" id="PF12704">
    <property type="entry name" value="MacB_PCD"/>
    <property type="match status" value="1"/>
</dbReference>
<protein>
    <submittedName>
        <fullName evidence="10 11">ABC transport system permease protein</fullName>
    </submittedName>
</protein>
<dbReference type="EMBL" id="CZVI01000024">
    <property type="protein sequence ID" value="CUS91385.1"/>
    <property type="molecule type" value="Genomic_DNA"/>
</dbReference>
<dbReference type="OrthoDB" id="9770036at2"/>
<evidence type="ECO:0000313" key="10">
    <source>
        <dbReference type="EMBL" id="CUS91385.1"/>
    </source>
</evidence>
<keyword evidence="13" id="KW-1185">Reference proteome</keyword>
<evidence type="ECO:0000313" key="11">
    <source>
        <dbReference type="EMBL" id="CUU09205.1"/>
    </source>
</evidence>
<feature type="transmembrane region" description="Helical" evidence="7">
    <location>
        <begin position="32"/>
        <end position="55"/>
    </location>
</feature>
<reference evidence="11 12" key="2">
    <citation type="submission" date="2015-11" db="EMBL/GenBank/DDBJ databases">
        <authorList>
            <person name="Zhang Y."/>
            <person name="Guo Z."/>
        </authorList>
    </citation>
    <scope>NUCLEOTIDE SEQUENCE [LARGE SCALE GENOMIC DNA]</scope>
    <source>
        <strain evidence="11">JGI-4</strain>
    </source>
</reference>
<feature type="transmembrane region" description="Helical" evidence="7">
    <location>
        <begin position="353"/>
        <end position="373"/>
    </location>
</feature>
<evidence type="ECO:0000313" key="13">
    <source>
        <dbReference type="Proteomes" id="UP000182200"/>
    </source>
</evidence>
<organism evidence="11 12">
    <name type="scientific">Candidatus Kryptonium thompsonii</name>
    <dbReference type="NCBI Taxonomy" id="1633631"/>
    <lineage>
        <taxon>Bacteria</taxon>
        <taxon>Pseudomonadati</taxon>
        <taxon>Candidatus Kryptoniota</taxon>
        <taxon>Candidatus Kryptonium</taxon>
    </lineage>
</organism>
<dbReference type="Pfam" id="PF02687">
    <property type="entry name" value="FtsX"/>
    <property type="match status" value="1"/>
</dbReference>
<dbReference type="AlphaFoldDB" id="A0A0P1MBN6"/>
<dbReference type="PANTHER" id="PTHR30572">
    <property type="entry name" value="MEMBRANE COMPONENT OF TRANSPORTER-RELATED"/>
    <property type="match status" value="1"/>
</dbReference>
<sequence>MANSGWKILWFEVVESLGMVWNSVKANKLRTFLTLLGIIVGVFSIIVVMTGVRVLQKNVESSLNFLGANTFQIQKYPAVMIGHSSWAKYRNRKDITYEQAIYVAKNATLPEAVAIQAWTGPKVVQYGDVRTNPNILIQGEMPEGFVTNNWTIQEGRALFEDDLEFSRFVVVLGANVAKKLFQNTDPIGKKVKIDGYDFTVIGVIKELGGMFGGQADNFVVIPLTTFLNLYGKDRSLNILVKARSRELYDETVEQVTALLRAIRKVPPGAENDFEIFSNESLIKQFNDLTLALRIGAFVISMIALVAAGVGIMNIMLVSVTERTREIGIRKAVGATKRNILTQFLLESVALSQFGGVIGIILGVIGGNILALILKVSPTIPYDWVILGFVICSVVGIVFGVYPAWKAASVDPVESLRYE</sequence>
<evidence type="ECO:0000256" key="7">
    <source>
        <dbReference type="SAM" id="Phobius"/>
    </source>
</evidence>
<accession>A0A0P1P232</accession>
<dbReference type="InterPro" id="IPR025857">
    <property type="entry name" value="MacB_PCD"/>
</dbReference>
<evidence type="ECO:0000256" key="5">
    <source>
        <dbReference type="ARBA" id="ARBA00023136"/>
    </source>
</evidence>
<proteinExistence type="inferred from homology"/>
<gene>
    <name evidence="11" type="ORF">JGI4_02309</name>
    <name evidence="10" type="ORF">JGI8_01541</name>
</gene>
<evidence type="ECO:0000256" key="3">
    <source>
        <dbReference type="ARBA" id="ARBA00022692"/>
    </source>
</evidence>
<evidence type="ECO:0000313" key="12">
    <source>
        <dbReference type="Proteomes" id="UP000182011"/>
    </source>
</evidence>
<accession>A0A0S4NE75</accession>
<feature type="domain" description="ABC3 transporter permease C-terminal" evidence="8">
    <location>
        <begin position="298"/>
        <end position="411"/>
    </location>
</feature>
<evidence type="ECO:0000259" key="9">
    <source>
        <dbReference type="Pfam" id="PF12704"/>
    </source>
</evidence>
<comment type="similarity">
    <text evidence="6">Belongs to the ABC-4 integral membrane protein family.</text>
</comment>
<evidence type="ECO:0000259" key="8">
    <source>
        <dbReference type="Pfam" id="PF02687"/>
    </source>
</evidence>
<accession>A0A0P1M400</accession>
<evidence type="ECO:0000256" key="6">
    <source>
        <dbReference type="ARBA" id="ARBA00038076"/>
    </source>
</evidence>
<dbReference type="PANTHER" id="PTHR30572:SF4">
    <property type="entry name" value="ABC TRANSPORTER PERMEASE YTRF"/>
    <property type="match status" value="1"/>
</dbReference>
<feature type="transmembrane region" description="Helical" evidence="7">
    <location>
        <begin position="290"/>
        <end position="316"/>
    </location>
</feature>
<keyword evidence="5 7" id="KW-0472">Membrane</keyword>
<dbReference type="EMBL" id="FAOP01000014">
    <property type="protein sequence ID" value="CUU09205.1"/>
    <property type="molecule type" value="Genomic_DNA"/>
</dbReference>
<feature type="domain" description="MacB-like periplasmic core" evidence="9">
    <location>
        <begin position="31"/>
        <end position="258"/>
    </location>
</feature>
<accession>A0A0P1MBN6</accession>
<evidence type="ECO:0000256" key="4">
    <source>
        <dbReference type="ARBA" id="ARBA00022989"/>
    </source>
</evidence>
<keyword evidence="2" id="KW-1003">Cell membrane</keyword>
<dbReference type="RefSeq" id="WP_075427361.1">
    <property type="nucleotide sequence ID" value="NZ_CZVI01000024.1"/>
</dbReference>
<feature type="transmembrane region" description="Helical" evidence="7">
    <location>
        <begin position="385"/>
        <end position="404"/>
    </location>
</feature>
<reference evidence="10 13" key="1">
    <citation type="submission" date="2015-11" db="EMBL/GenBank/DDBJ databases">
        <authorList>
            <person name="Varghese N."/>
        </authorList>
    </citation>
    <scope>NUCLEOTIDE SEQUENCE [LARGE SCALE GENOMIC DNA]</scope>
    <source>
        <strain evidence="10 13">JGI-8</strain>
    </source>
</reference>
<evidence type="ECO:0000256" key="1">
    <source>
        <dbReference type="ARBA" id="ARBA00004651"/>
    </source>
</evidence>
<evidence type="ECO:0000256" key="2">
    <source>
        <dbReference type="ARBA" id="ARBA00022475"/>
    </source>
</evidence>
<dbReference type="InterPro" id="IPR050250">
    <property type="entry name" value="Macrolide_Exporter_MacB"/>
</dbReference>
<name>A0A0P1MBN6_9BACT</name>
<keyword evidence="3 7" id="KW-0812">Transmembrane</keyword>
<accession>A0A0P1LYX9</accession>
<comment type="subcellular location">
    <subcellularLocation>
        <location evidence="1">Cell membrane</location>
        <topology evidence="1">Multi-pass membrane protein</topology>
    </subcellularLocation>
</comment>
<dbReference type="STRING" id="1633631.GCA_001442925_02300"/>
<accession>A0A0P1LYJ5</accession>
<dbReference type="Proteomes" id="UP000182200">
    <property type="component" value="Unassembled WGS sequence"/>
</dbReference>
<dbReference type="InterPro" id="IPR003838">
    <property type="entry name" value="ABC3_permease_C"/>
</dbReference>
<dbReference type="GO" id="GO:0022857">
    <property type="term" value="F:transmembrane transporter activity"/>
    <property type="evidence" value="ECO:0007669"/>
    <property type="project" value="TreeGrafter"/>
</dbReference>
<dbReference type="GO" id="GO:0005886">
    <property type="term" value="C:plasma membrane"/>
    <property type="evidence" value="ECO:0007669"/>
    <property type="project" value="UniProtKB-SubCell"/>
</dbReference>
<accession>A0A0P1LAL5</accession>
<accession>A0A0P1M844</accession>
<dbReference type="Proteomes" id="UP000182011">
    <property type="component" value="Unassembled WGS sequence"/>
</dbReference>
<keyword evidence="4 7" id="KW-1133">Transmembrane helix</keyword>